<accession>A0A166L6U9</accession>
<keyword evidence="3" id="KW-1185">Reference proteome</keyword>
<evidence type="ECO:0000313" key="2">
    <source>
        <dbReference type="EMBL" id="KZP22636.1"/>
    </source>
</evidence>
<dbReference type="OrthoDB" id="3258555at2759"/>
<proteinExistence type="predicted"/>
<reference evidence="2 3" key="1">
    <citation type="journal article" date="2016" name="Mol. Biol. Evol.">
        <title>Comparative Genomics of Early-Diverging Mushroom-Forming Fungi Provides Insights into the Origins of Lignocellulose Decay Capabilities.</title>
        <authorList>
            <person name="Nagy L.G."/>
            <person name="Riley R."/>
            <person name="Tritt A."/>
            <person name="Adam C."/>
            <person name="Daum C."/>
            <person name="Floudas D."/>
            <person name="Sun H."/>
            <person name="Yadav J.S."/>
            <person name="Pangilinan J."/>
            <person name="Larsson K.H."/>
            <person name="Matsuura K."/>
            <person name="Barry K."/>
            <person name="Labutti K."/>
            <person name="Kuo R."/>
            <person name="Ohm R.A."/>
            <person name="Bhattacharya S.S."/>
            <person name="Shirouzu T."/>
            <person name="Yoshinaga Y."/>
            <person name="Martin F.M."/>
            <person name="Grigoriev I.V."/>
            <person name="Hibbett D.S."/>
        </authorList>
    </citation>
    <scope>NUCLEOTIDE SEQUENCE [LARGE SCALE GENOMIC DNA]</scope>
    <source>
        <strain evidence="2 3">CBS 109695</strain>
    </source>
</reference>
<feature type="non-terminal residue" evidence="2">
    <location>
        <position position="237"/>
    </location>
</feature>
<evidence type="ECO:0000256" key="1">
    <source>
        <dbReference type="SAM" id="MobiDB-lite"/>
    </source>
</evidence>
<dbReference type="AlphaFoldDB" id="A0A166L6U9"/>
<name>A0A166L6U9_9AGAM</name>
<gene>
    <name evidence="2" type="ORF">FIBSPDRAFT_859402</name>
</gene>
<dbReference type="Proteomes" id="UP000076532">
    <property type="component" value="Unassembled WGS sequence"/>
</dbReference>
<protein>
    <submittedName>
        <fullName evidence="2">Uncharacterized protein</fullName>
    </submittedName>
</protein>
<evidence type="ECO:0000313" key="3">
    <source>
        <dbReference type="Proteomes" id="UP000076532"/>
    </source>
</evidence>
<sequence length="237" mass="27143">MPSLQSLILTEIKTLRSDWPAAVPQRESFFAKYGPGLKYLHLRPRVTLYRDDIKTFELDFQVLLNSCPNLEHLAISPQCVSHWPPPLSHPHIQWIDFWQRDFRVDDIDAHSVFTTGSFPSLKGVRRLDGRADGLPQYTDWPSVLPPWTQLGETELREYIYSGIIIRQTSAFVYRSDTKDLDWAQEINLGSGGTDYDSSDDSSYNQPEESDGSLYSDDENREVDYDTGLLFSNEDTGS</sequence>
<dbReference type="EMBL" id="KV417538">
    <property type="protein sequence ID" value="KZP22636.1"/>
    <property type="molecule type" value="Genomic_DNA"/>
</dbReference>
<organism evidence="2 3">
    <name type="scientific">Athelia psychrophila</name>
    <dbReference type="NCBI Taxonomy" id="1759441"/>
    <lineage>
        <taxon>Eukaryota</taxon>
        <taxon>Fungi</taxon>
        <taxon>Dikarya</taxon>
        <taxon>Basidiomycota</taxon>
        <taxon>Agaricomycotina</taxon>
        <taxon>Agaricomycetes</taxon>
        <taxon>Agaricomycetidae</taxon>
        <taxon>Atheliales</taxon>
        <taxon>Atheliaceae</taxon>
        <taxon>Athelia</taxon>
    </lineage>
</organism>
<feature type="region of interest" description="Disordered" evidence="1">
    <location>
        <begin position="191"/>
        <end position="221"/>
    </location>
</feature>
<feature type="compositionally biased region" description="Acidic residues" evidence="1">
    <location>
        <begin position="207"/>
        <end position="220"/>
    </location>
</feature>